<protein>
    <submittedName>
        <fullName evidence="1">Uncharacterized protein</fullName>
    </submittedName>
</protein>
<name>A0A146M3F1_LYGHE</name>
<organism evidence="1">
    <name type="scientific">Lygus hesperus</name>
    <name type="common">Western plant bug</name>
    <dbReference type="NCBI Taxonomy" id="30085"/>
    <lineage>
        <taxon>Eukaryota</taxon>
        <taxon>Metazoa</taxon>
        <taxon>Ecdysozoa</taxon>
        <taxon>Arthropoda</taxon>
        <taxon>Hexapoda</taxon>
        <taxon>Insecta</taxon>
        <taxon>Pterygota</taxon>
        <taxon>Neoptera</taxon>
        <taxon>Paraneoptera</taxon>
        <taxon>Hemiptera</taxon>
        <taxon>Heteroptera</taxon>
        <taxon>Panheteroptera</taxon>
        <taxon>Cimicomorpha</taxon>
        <taxon>Miridae</taxon>
        <taxon>Mirini</taxon>
        <taxon>Lygus</taxon>
    </lineage>
</organism>
<sequence>MFSFSDLLMVVNCLPARSSSALIPPCSPHDSLRCSSQVYVTPFQINLPICSHKTPPLCGPQEFSESKQPGTRIPSSFSVVLVDADARRSGRFPSLLQHFPLISSSLRNFMTALCPSFIAMKSVLIPCT</sequence>
<accession>A0A146M3F1</accession>
<evidence type="ECO:0000313" key="1">
    <source>
        <dbReference type="EMBL" id="JAQ13785.1"/>
    </source>
</evidence>
<dbReference type="AlphaFoldDB" id="A0A146M3F1"/>
<reference evidence="1" key="1">
    <citation type="journal article" date="2016" name="Gigascience">
        <title>De novo construction of an expanded transcriptome assembly for the western tarnished plant bug, Lygus hesperus.</title>
        <authorList>
            <person name="Tassone E.E."/>
            <person name="Geib S.M."/>
            <person name="Hall B."/>
            <person name="Fabrick J.A."/>
            <person name="Brent C.S."/>
            <person name="Hull J.J."/>
        </authorList>
    </citation>
    <scope>NUCLEOTIDE SEQUENCE</scope>
</reference>
<dbReference type="EMBL" id="GDHC01004844">
    <property type="protein sequence ID" value="JAQ13785.1"/>
    <property type="molecule type" value="Transcribed_RNA"/>
</dbReference>
<proteinExistence type="predicted"/>
<gene>
    <name evidence="1" type="ORF">g.46385</name>
</gene>